<keyword evidence="1" id="KW-0732">Signal</keyword>
<protein>
    <submittedName>
        <fullName evidence="2">Uncharacterized protein</fullName>
    </submittedName>
</protein>
<keyword evidence="3" id="KW-1185">Reference proteome</keyword>
<evidence type="ECO:0000313" key="3">
    <source>
        <dbReference type="Proteomes" id="UP000799444"/>
    </source>
</evidence>
<feature type="signal peptide" evidence="1">
    <location>
        <begin position="1"/>
        <end position="16"/>
    </location>
</feature>
<evidence type="ECO:0000256" key="1">
    <source>
        <dbReference type="SAM" id="SignalP"/>
    </source>
</evidence>
<feature type="chain" id="PRO_5040344485" evidence="1">
    <location>
        <begin position="17"/>
        <end position="208"/>
    </location>
</feature>
<dbReference type="Proteomes" id="UP000799444">
    <property type="component" value="Unassembled WGS sequence"/>
</dbReference>
<comment type="caution">
    <text evidence="2">The sequence shown here is derived from an EMBL/GenBank/DDBJ whole genome shotgun (WGS) entry which is preliminary data.</text>
</comment>
<reference evidence="2" key="1">
    <citation type="journal article" date="2020" name="Stud. Mycol.">
        <title>101 Dothideomycetes genomes: a test case for predicting lifestyles and emergence of pathogens.</title>
        <authorList>
            <person name="Haridas S."/>
            <person name="Albert R."/>
            <person name="Binder M."/>
            <person name="Bloem J."/>
            <person name="Labutti K."/>
            <person name="Salamov A."/>
            <person name="Andreopoulos B."/>
            <person name="Baker S."/>
            <person name="Barry K."/>
            <person name="Bills G."/>
            <person name="Bluhm B."/>
            <person name="Cannon C."/>
            <person name="Castanera R."/>
            <person name="Culley D."/>
            <person name="Daum C."/>
            <person name="Ezra D."/>
            <person name="Gonzalez J."/>
            <person name="Henrissat B."/>
            <person name="Kuo A."/>
            <person name="Liang C."/>
            <person name="Lipzen A."/>
            <person name="Lutzoni F."/>
            <person name="Magnuson J."/>
            <person name="Mondo S."/>
            <person name="Nolan M."/>
            <person name="Ohm R."/>
            <person name="Pangilinan J."/>
            <person name="Park H.-J."/>
            <person name="Ramirez L."/>
            <person name="Alfaro M."/>
            <person name="Sun H."/>
            <person name="Tritt A."/>
            <person name="Yoshinaga Y."/>
            <person name="Zwiers L.-H."/>
            <person name="Turgeon B."/>
            <person name="Goodwin S."/>
            <person name="Spatafora J."/>
            <person name="Crous P."/>
            <person name="Grigoriev I."/>
        </authorList>
    </citation>
    <scope>NUCLEOTIDE SEQUENCE</scope>
    <source>
        <strain evidence="2">CBS 125425</strain>
    </source>
</reference>
<proteinExistence type="predicted"/>
<dbReference type="AlphaFoldDB" id="A0A9P4R6T1"/>
<sequence length="208" mass="20656">MRAFALLFAGAAVAIPAPQILRPGSVAPIANILGQYAGQLRADSSVVANAASGIDAKANVNADANADIDSGLSDAAVVLSGLANTLSNQISVVYPLLNPQKDSAQLKLFIDSINAVADSSYQLKDSVTKTVNKVSGAAKAFSADEKAAVVSAIQSVSLSAANVLPPANVLATGVKSAGIGGLNDALGTLQDALAGLAVNSAFKITAAV</sequence>
<evidence type="ECO:0000313" key="2">
    <source>
        <dbReference type="EMBL" id="KAF2739145.1"/>
    </source>
</evidence>
<accession>A0A9P4R6T1</accession>
<gene>
    <name evidence="2" type="ORF">EJ04DRAFT_559951</name>
</gene>
<organism evidence="2 3">
    <name type="scientific">Polyplosphaeria fusca</name>
    <dbReference type="NCBI Taxonomy" id="682080"/>
    <lineage>
        <taxon>Eukaryota</taxon>
        <taxon>Fungi</taxon>
        <taxon>Dikarya</taxon>
        <taxon>Ascomycota</taxon>
        <taxon>Pezizomycotina</taxon>
        <taxon>Dothideomycetes</taxon>
        <taxon>Pleosporomycetidae</taxon>
        <taxon>Pleosporales</taxon>
        <taxon>Tetraplosphaeriaceae</taxon>
        <taxon>Polyplosphaeria</taxon>
    </lineage>
</organism>
<dbReference type="EMBL" id="ML996105">
    <property type="protein sequence ID" value="KAF2739145.1"/>
    <property type="molecule type" value="Genomic_DNA"/>
</dbReference>
<name>A0A9P4R6T1_9PLEO</name>